<dbReference type="EMBL" id="LR798326">
    <property type="protein sequence ID" value="CAB5224348.1"/>
    <property type="molecule type" value="Genomic_DNA"/>
</dbReference>
<proteinExistence type="predicted"/>
<accession>A0A6J7X1E6</accession>
<gene>
    <name evidence="1" type="ORF">UFOVP387_61</name>
</gene>
<protein>
    <submittedName>
        <fullName evidence="1">Uncharacterized protein</fullName>
    </submittedName>
</protein>
<organism evidence="1">
    <name type="scientific">uncultured Caudovirales phage</name>
    <dbReference type="NCBI Taxonomy" id="2100421"/>
    <lineage>
        <taxon>Viruses</taxon>
        <taxon>Duplodnaviria</taxon>
        <taxon>Heunggongvirae</taxon>
        <taxon>Uroviricota</taxon>
        <taxon>Caudoviricetes</taxon>
        <taxon>Peduoviridae</taxon>
        <taxon>Maltschvirus</taxon>
        <taxon>Maltschvirus maltsch</taxon>
    </lineage>
</organism>
<evidence type="ECO:0000313" key="1">
    <source>
        <dbReference type="EMBL" id="CAB5224348.1"/>
    </source>
</evidence>
<name>A0A6J7X1E6_9CAUD</name>
<reference evidence="1" key="1">
    <citation type="submission" date="2020-05" db="EMBL/GenBank/DDBJ databases">
        <authorList>
            <person name="Chiriac C."/>
            <person name="Salcher M."/>
            <person name="Ghai R."/>
            <person name="Kavagutti S V."/>
        </authorList>
    </citation>
    <scope>NUCLEOTIDE SEQUENCE</scope>
</reference>
<sequence length="49" mass="5910">MKQLEMLMLENQIAMMQAIYDMSELSNSKMEELREQINKSKELLKFNKK</sequence>